<dbReference type="PATRIC" id="fig|2746.7.peg.1100"/>
<name>A0A1B8P391_HALEL</name>
<comment type="caution">
    <text evidence="2">The sequence shown here is derived from an EMBL/GenBank/DDBJ whole genome shotgun (WGS) entry which is preliminary data.</text>
</comment>
<dbReference type="PANTHER" id="PTHR13369:SF0">
    <property type="entry name" value="GLUTATHIONE S-TRANSFERASE C-TERMINAL DOMAIN-CONTAINING PROTEIN"/>
    <property type="match status" value="1"/>
</dbReference>
<evidence type="ECO:0000313" key="3">
    <source>
        <dbReference type="Proteomes" id="UP000092504"/>
    </source>
</evidence>
<protein>
    <recommendedName>
        <fullName evidence="1">Methyltransferase domain-containing protein</fullName>
    </recommendedName>
</protein>
<dbReference type="PANTHER" id="PTHR13369">
    <property type="match status" value="1"/>
</dbReference>
<dbReference type="Pfam" id="PF13679">
    <property type="entry name" value="Methyltransf_32"/>
    <property type="match status" value="1"/>
</dbReference>
<evidence type="ECO:0000313" key="2">
    <source>
        <dbReference type="EMBL" id="OBX36721.1"/>
    </source>
</evidence>
<organism evidence="2 3">
    <name type="scientific">Halomonas elongata</name>
    <dbReference type="NCBI Taxonomy" id="2746"/>
    <lineage>
        <taxon>Bacteria</taxon>
        <taxon>Pseudomonadati</taxon>
        <taxon>Pseudomonadota</taxon>
        <taxon>Gammaproteobacteria</taxon>
        <taxon>Oceanospirillales</taxon>
        <taxon>Halomonadaceae</taxon>
        <taxon>Halomonas</taxon>
    </lineage>
</organism>
<proteinExistence type="predicted"/>
<feature type="domain" description="Methyltransferase" evidence="1">
    <location>
        <begin position="103"/>
        <end position="222"/>
    </location>
</feature>
<dbReference type="SUPFAM" id="SSF53335">
    <property type="entry name" value="S-adenosyl-L-methionine-dependent methyltransferases"/>
    <property type="match status" value="1"/>
</dbReference>
<gene>
    <name evidence="2" type="ORF">A8U91_01068</name>
</gene>
<sequence>MAPSHEYRFRRLGAVLAEWQPVWQPLPFQHRRLSWECRYPAMAEALRALPEDETERLQADPFTASPLSSWLPMDELAELVELPDLAPRGPTLPDAWGTFVGGRKWRQIQAFAPLVTPDADLVEWCAGKGHLARGVARWYGVGIQALEWQAELCRSGHELAQRQGAAVQLHQQDVLAEGASRWLTPSTRVMALHACGDLHGRLLELAARRGASVTLAPCCYQRTEAERYRPLSEQGRQDMTEQGWRLCRDDLSMAVQETVTAPSGVRRQRRRANAWRLGFDALQRDVSGRDAYLPVPSLAYGRMPDDFAAFCHWAAERKAVALPAHVDWAGYEAEGFRRLDEVTRLELVRHVFRRPLEVWLALDRVRLMEEAGFRVGFGTFCERDLTPRNLVIEAAPAG</sequence>
<dbReference type="InterPro" id="IPR025714">
    <property type="entry name" value="Methyltranfer_dom"/>
</dbReference>
<reference evidence="2 3" key="1">
    <citation type="submission" date="2016-06" db="EMBL/GenBank/DDBJ databases">
        <title>Genome sequence of halotolerant plant growth promoting strain of Halomonas elongata HEK1 isolated from salterns of Rann of Kutch, Gujarat, India.</title>
        <authorList>
            <person name="Gaba S."/>
            <person name="Singh R.N."/>
            <person name="Abrol S."/>
            <person name="Kaushik R."/>
            <person name="Saxena A.K."/>
        </authorList>
    </citation>
    <scope>NUCLEOTIDE SEQUENCE [LARGE SCALE GENOMIC DNA]</scope>
    <source>
        <strain evidence="2 3">HEK1</strain>
    </source>
</reference>
<dbReference type="EMBL" id="MAJD01000001">
    <property type="protein sequence ID" value="OBX36721.1"/>
    <property type="molecule type" value="Genomic_DNA"/>
</dbReference>
<evidence type="ECO:0000259" key="1">
    <source>
        <dbReference type="Pfam" id="PF13679"/>
    </source>
</evidence>
<dbReference type="AlphaFoldDB" id="A0A1B8P391"/>
<dbReference type="InterPro" id="IPR029063">
    <property type="entry name" value="SAM-dependent_MTases_sf"/>
</dbReference>
<dbReference type="Proteomes" id="UP000092504">
    <property type="component" value="Unassembled WGS sequence"/>
</dbReference>
<accession>A0A1B8P391</accession>